<dbReference type="EMBL" id="LR797276">
    <property type="protein sequence ID" value="CAB4199459.1"/>
    <property type="molecule type" value="Genomic_DNA"/>
</dbReference>
<evidence type="ECO:0000313" key="3">
    <source>
        <dbReference type="EMBL" id="CAB4212915.1"/>
    </source>
</evidence>
<reference evidence="3" key="1">
    <citation type="submission" date="2020-05" db="EMBL/GenBank/DDBJ databases">
        <authorList>
            <person name="Chiriac C."/>
            <person name="Salcher M."/>
            <person name="Ghai R."/>
            <person name="Kavagutti S V."/>
        </authorList>
    </citation>
    <scope>NUCLEOTIDE SEQUENCE</scope>
</reference>
<accession>A0A6J5SGU9</accession>
<proteinExistence type="predicted"/>
<sequence length="204" mass="22592">MASAIDICNQALALLGQRANVQQIVPPDGSVEASLCARFYPIARDKLLEMHDWRFATRREALAEVTNDLDSWAFAYAVPTMLRPLTLLMPESTDDTKTQEYVIEQNANGDAVLYTNVEDAVLRYIYRVTDPTRWTPQFCTSVAALLSSYLAGPIIKGREGRAVAQEQYKMFLVEKAEAVKANGNSKKNASYGAHHTPGHIAARA</sequence>
<dbReference type="EMBL" id="LR797388">
    <property type="protein sequence ID" value="CAB4212915.1"/>
    <property type="molecule type" value="Genomic_DNA"/>
</dbReference>
<feature type="region of interest" description="Disordered" evidence="1">
    <location>
        <begin position="183"/>
        <end position="204"/>
    </location>
</feature>
<name>A0A6J5SGU9_9CAUD</name>
<evidence type="ECO:0000313" key="2">
    <source>
        <dbReference type="EMBL" id="CAB4199459.1"/>
    </source>
</evidence>
<evidence type="ECO:0000256" key="1">
    <source>
        <dbReference type="SAM" id="MobiDB-lite"/>
    </source>
</evidence>
<protein>
    <recommendedName>
        <fullName evidence="4">Tail tubular protein A</fullName>
    </recommendedName>
</protein>
<gene>
    <name evidence="2" type="ORF">UFOVP1326_48</name>
    <name evidence="3" type="ORF">UFOVP1436_43</name>
</gene>
<organism evidence="3">
    <name type="scientific">uncultured Caudovirales phage</name>
    <dbReference type="NCBI Taxonomy" id="2100421"/>
    <lineage>
        <taxon>Viruses</taxon>
        <taxon>Duplodnaviria</taxon>
        <taxon>Heunggongvirae</taxon>
        <taxon>Uroviricota</taxon>
        <taxon>Caudoviricetes</taxon>
        <taxon>Peduoviridae</taxon>
        <taxon>Maltschvirus</taxon>
        <taxon>Maltschvirus maltsch</taxon>
    </lineage>
</organism>
<evidence type="ECO:0008006" key="4">
    <source>
        <dbReference type="Google" id="ProtNLM"/>
    </source>
</evidence>